<dbReference type="Proteomes" id="UP000276133">
    <property type="component" value="Unassembled WGS sequence"/>
</dbReference>
<name>A0A3M7SME7_BRAPC</name>
<keyword evidence="2" id="KW-1185">Reference proteome</keyword>
<dbReference type="AlphaFoldDB" id="A0A3M7SME7"/>
<reference evidence="1 2" key="1">
    <citation type="journal article" date="2018" name="Sci. Rep.">
        <title>Genomic signatures of local adaptation to the degree of environmental predictability in rotifers.</title>
        <authorList>
            <person name="Franch-Gras L."/>
            <person name="Hahn C."/>
            <person name="Garcia-Roger E.M."/>
            <person name="Carmona M.J."/>
            <person name="Serra M."/>
            <person name="Gomez A."/>
        </authorList>
    </citation>
    <scope>NUCLEOTIDE SEQUENCE [LARGE SCALE GENOMIC DNA]</scope>
    <source>
        <strain evidence="1">HYR1</strain>
    </source>
</reference>
<dbReference type="EMBL" id="REGN01001139">
    <property type="protein sequence ID" value="RNA36708.1"/>
    <property type="molecule type" value="Genomic_DNA"/>
</dbReference>
<gene>
    <name evidence="1" type="ORF">BpHYR1_011359</name>
</gene>
<accession>A0A3M7SME7</accession>
<comment type="caution">
    <text evidence="1">The sequence shown here is derived from an EMBL/GenBank/DDBJ whole genome shotgun (WGS) entry which is preliminary data.</text>
</comment>
<protein>
    <submittedName>
        <fullName evidence="1">Uncharacterized protein</fullName>
    </submittedName>
</protein>
<organism evidence="1 2">
    <name type="scientific">Brachionus plicatilis</name>
    <name type="common">Marine rotifer</name>
    <name type="synonym">Brachionus muelleri</name>
    <dbReference type="NCBI Taxonomy" id="10195"/>
    <lineage>
        <taxon>Eukaryota</taxon>
        <taxon>Metazoa</taxon>
        <taxon>Spiralia</taxon>
        <taxon>Gnathifera</taxon>
        <taxon>Rotifera</taxon>
        <taxon>Eurotatoria</taxon>
        <taxon>Monogononta</taxon>
        <taxon>Pseudotrocha</taxon>
        <taxon>Ploima</taxon>
        <taxon>Brachionidae</taxon>
        <taxon>Brachionus</taxon>
    </lineage>
</organism>
<sequence>MEFFSLSEISFKILFLYYFVISESGIYKKVLKKLQIKTNLYAFYSSTLLQLFQWGKKKSRKINVQALSILTLRYLIVKKLFDYMSYHSPYFYMINFFPHHI</sequence>
<proteinExistence type="predicted"/>
<evidence type="ECO:0000313" key="1">
    <source>
        <dbReference type="EMBL" id="RNA36708.1"/>
    </source>
</evidence>
<evidence type="ECO:0000313" key="2">
    <source>
        <dbReference type="Proteomes" id="UP000276133"/>
    </source>
</evidence>